<dbReference type="SUPFAM" id="SSF51735">
    <property type="entry name" value="NAD(P)-binding Rossmann-fold domains"/>
    <property type="match status" value="1"/>
</dbReference>
<dbReference type="PANTHER" id="PTHR43477:SF1">
    <property type="entry name" value="DIHYDROANTICAPSIN 7-DEHYDROGENASE"/>
    <property type="match status" value="1"/>
</dbReference>
<dbReference type="PRINTS" id="PR00081">
    <property type="entry name" value="GDHRDH"/>
</dbReference>
<organism evidence="3 4">
    <name type="scientific">Henriciella pelagia</name>
    <dbReference type="NCBI Taxonomy" id="1977912"/>
    <lineage>
        <taxon>Bacteria</taxon>
        <taxon>Pseudomonadati</taxon>
        <taxon>Pseudomonadota</taxon>
        <taxon>Alphaproteobacteria</taxon>
        <taxon>Hyphomonadales</taxon>
        <taxon>Hyphomonadaceae</taxon>
        <taxon>Henriciella</taxon>
    </lineage>
</organism>
<dbReference type="InterPro" id="IPR002347">
    <property type="entry name" value="SDR_fam"/>
</dbReference>
<dbReference type="Pfam" id="PF13561">
    <property type="entry name" value="adh_short_C2"/>
    <property type="match status" value="1"/>
</dbReference>
<sequence>MEKPVTLILGLGQLTGEAVARRFVDEGHAVIACDPQMKRVERVADNLRDKAIVQHEELHTRIGIKNCLAAAVEAYGHVDHIISVPPIPPNLSLKDLDVPEFERLHLRSLRGAILTLQLFEKLVARRIEEEGDTMARRPQFGSVTFVLSLSAQQINAGDFADAVVQHSILGVMRAASVELASKKIRANAICALRPRAESTEVDWLKRRTPLGRASLADEIADAALFLSLPSSAIITGEMLTMDGGRARLSGLIDGDTD</sequence>
<evidence type="ECO:0000313" key="3">
    <source>
        <dbReference type="EMBL" id="GGB74146.1"/>
    </source>
</evidence>
<protein>
    <submittedName>
        <fullName evidence="3">Sorbitol dehydrogenase</fullName>
    </submittedName>
</protein>
<name>A0ABQ1JS21_9PROT</name>
<dbReference type="RefSeq" id="WP_084391922.1">
    <property type="nucleotide sequence ID" value="NZ_BMKF01000002.1"/>
</dbReference>
<comment type="caution">
    <text evidence="3">The sequence shown here is derived from an EMBL/GenBank/DDBJ whole genome shotgun (WGS) entry which is preliminary data.</text>
</comment>
<keyword evidence="4" id="KW-1185">Reference proteome</keyword>
<dbReference type="InterPro" id="IPR036291">
    <property type="entry name" value="NAD(P)-bd_dom_sf"/>
</dbReference>
<dbReference type="Proteomes" id="UP000628854">
    <property type="component" value="Unassembled WGS sequence"/>
</dbReference>
<reference evidence="4" key="1">
    <citation type="journal article" date="2019" name="Int. J. Syst. Evol. Microbiol.">
        <title>The Global Catalogue of Microorganisms (GCM) 10K type strain sequencing project: providing services to taxonomists for standard genome sequencing and annotation.</title>
        <authorList>
            <consortium name="The Broad Institute Genomics Platform"/>
            <consortium name="The Broad Institute Genome Sequencing Center for Infectious Disease"/>
            <person name="Wu L."/>
            <person name="Ma J."/>
        </authorList>
    </citation>
    <scope>NUCLEOTIDE SEQUENCE [LARGE SCALE GENOMIC DNA]</scope>
    <source>
        <strain evidence="4">CGMCC 1.15928</strain>
    </source>
</reference>
<accession>A0ABQ1JS21</accession>
<proteinExistence type="inferred from homology"/>
<dbReference type="PANTHER" id="PTHR43477">
    <property type="entry name" value="DIHYDROANTICAPSIN 7-DEHYDROGENASE"/>
    <property type="match status" value="1"/>
</dbReference>
<dbReference type="InterPro" id="IPR051122">
    <property type="entry name" value="SDR_DHRS6-like"/>
</dbReference>
<gene>
    <name evidence="3" type="ORF">GCM10011503_23600</name>
</gene>
<comment type="similarity">
    <text evidence="1">Belongs to the short-chain dehydrogenases/reductases (SDR) family.</text>
</comment>
<keyword evidence="2" id="KW-0560">Oxidoreductase</keyword>
<evidence type="ECO:0000256" key="2">
    <source>
        <dbReference type="ARBA" id="ARBA00023002"/>
    </source>
</evidence>
<dbReference type="EMBL" id="BMKF01000002">
    <property type="protein sequence ID" value="GGB74146.1"/>
    <property type="molecule type" value="Genomic_DNA"/>
</dbReference>
<dbReference type="Gene3D" id="3.40.50.720">
    <property type="entry name" value="NAD(P)-binding Rossmann-like Domain"/>
    <property type="match status" value="1"/>
</dbReference>
<evidence type="ECO:0000313" key="4">
    <source>
        <dbReference type="Proteomes" id="UP000628854"/>
    </source>
</evidence>
<evidence type="ECO:0000256" key="1">
    <source>
        <dbReference type="ARBA" id="ARBA00006484"/>
    </source>
</evidence>